<dbReference type="OrthoDB" id="10251744at2759"/>
<reference evidence="9 10" key="2">
    <citation type="submission" date="2018-11" db="EMBL/GenBank/DDBJ databases">
        <authorList>
            <consortium name="Pathogen Informatics"/>
        </authorList>
    </citation>
    <scope>NUCLEOTIDE SEQUENCE [LARGE SCALE GENOMIC DNA]</scope>
</reference>
<name>A0A0R3T3D6_RODNA</name>
<dbReference type="WBParaSite" id="HNAJ_0000151201-mRNA-1">
    <property type="protein sequence ID" value="HNAJ_0000151201-mRNA-1"/>
    <property type="gene ID" value="HNAJ_0000151201"/>
</dbReference>
<evidence type="ECO:0000256" key="5">
    <source>
        <dbReference type="ARBA" id="ARBA00045258"/>
    </source>
</evidence>
<dbReference type="InterPro" id="IPR036224">
    <property type="entry name" value="GINS_bundle-like_dom_sf"/>
</dbReference>
<comment type="subunit">
    <text evidence="6">Component of the GINS complex.</text>
</comment>
<comment type="similarity">
    <text evidence="2 6">Belongs to the GINS3/PSF3 family.</text>
</comment>
<dbReference type="SUPFAM" id="SSF158573">
    <property type="entry name" value="GINS helical bundle-like"/>
    <property type="match status" value="1"/>
</dbReference>
<dbReference type="Proteomes" id="UP000278807">
    <property type="component" value="Unassembled WGS sequence"/>
</dbReference>
<dbReference type="PANTHER" id="PTHR22768:SF0">
    <property type="entry name" value="DNA REPLICATION COMPLEX GINS PROTEIN PSF3"/>
    <property type="match status" value="1"/>
</dbReference>
<keyword evidence="4 6" id="KW-0539">Nucleus</keyword>
<protein>
    <recommendedName>
        <fullName evidence="6">DNA replication complex GINS protein PSF3</fullName>
    </recommendedName>
</protein>
<feature type="compositionally biased region" description="Basic and acidic residues" evidence="7">
    <location>
        <begin position="215"/>
        <end position="226"/>
    </location>
</feature>
<reference evidence="11" key="1">
    <citation type="submission" date="2017-02" db="UniProtKB">
        <authorList>
            <consortium name="WormBaseParasite"/>
        </authorList>
    </citation>
    <scope>IDENTIFICATION</scope>
</reference>
<accession>A0A0R3T3D6</accession>
<comment type="function">
    <text evidence="6">The GINS complex plays an essential role in the initiation of DNA replication.</text>
</comment>
<sequence>MRSVIHVNENFSLEWTLSLSNVGSYLSIDDILSTNQRLPCRVRSPPPKLASLLSGSLPSSTLRKDQKDAGDVEISPGAKVEVPFWLLKSAGNSARHIFQMDLPSIYQESYREVFAANAWVVDLRKKSPYFYSFCCHLAKLSLSEIPAVLSTLEETFKHRLINLMESALNANKGSMLSLTARLEELEQALFRIGRNGRNSIDQWFSRMHERLEASSVGKDVHIHSQNDDVEEAGPEAPSAKRKRLGQNVEGN</sequence>
<evidence type="ECO:0000256" key="6">
    <source>
        <dbReference type="RuleBase" id="RU367161"/>
    </source>
</evidence>
<evidence type="ECO:0000313" key="9">
    <source>
        <dbReference type="EMBL" id="VDN97370.1"/>
    </source>
</evidence>
<dbReference type="STRING" id="102285.A0A0R3T3D6"/>
<gene>
    <name evidence="9" type="ORF">HNAJ_LOCUS1511</name>
</gene>
<dbReference type="GO" id="GO:0000811">
    <property type="term" value="C:GINS complex"/>
    <property type="evidence" value="ECO:0007669"/>
    <property type="project" value="UniProtKB-UniRule"/>
</dbReference>
<evidence type="ECO:0000256" key="7">
    <source>
        <dbReference type="SAM" id="MobiDB-lite"/>
    </source>
</evidence>
<evidence type="ECO:0000256" key="1">
    <source>
        <dbReference type="ARBA" id="ARBA00004123"/>
    </source>
</evidence>
<dbReference type="CDD" id="cd11713">
    <property type="entry name" value="GINS_A_psf3"/>
    <property type="match status" value="1"/>
</dbReference>
<evidence type="ECO:0000256" key="2">
    <source>
        <dbReference type="ARBA" id="ARBA00006343"/>
    </source>
</evidence>
<dbReference type="Gene3D" id="1.20.58.2050">
    <property type="match status" value="1"/>
</dbReference>
<feature type="region of interest" description="Disordered" evidence="7">
    <location>
        <begin position="215"/>
        <end position="251"/>
    </location>
</feature>
<dbReference type="Pfam" id="PF05916">
    <property type="entry name" value="Sld5"/>
    <property type="match status" value="1"/>
</dbReference>
<dbReference type="SUPFAM" id="SSF160059">
    <property type="entry name" value="PriA/YqbF domain"/>
    <property type="match status" value="1"/>
</dbReference>
<evidence type="ECO:0000313" key="10">
    <source>
        <dbReference type="Proteomes" id="UP000278807"/>
    </source>
</evidence>
<comment type="function">
    <text evidence="5">Required for correct functioning of the GINS complex, a complex that plays an essential role in the initiation of DNA replication, and progression of DNA replication forks. GINS complex is a core component of CDC45-MCM-GINS (CMG) helicase, the molecular machine that unwinds template DNA during replication, and around which the replisome is built.</text>
</comment>
<keyword evidence="10" id="KW-1185">Reference proteome</keyword>
<dbReference type="EMBL" id="UZAE01000595">
    <property type="protein sequence ID" value="VDN97370.1"/>
    <property type="molecule type" value="Genomic_DNA"/>
</dbReference>
<proteinExistence type="inferred from homology"/>
<dbReference type="CDD" id="cd21693">
    <property type="entry name" value="GINS_B_Psf3"/>
    <property type="match status" value="1"/>
</dbReference>
<dbReference type="InterPro" id="IPR021151">
    <property type="entry name" value="GINS_A"/>
</dbReference>
<feature type="domain" description="GINS subunit" evidence="8">
    <location>
        <begin position="107"/>
        <end position="203"/>
    </location>
</feature>
<dbReference type="PANTHER" id="PTHR22768">
    <property type="entry name" value="DNA REPLICATION COMPLEX GINS PROTEIN PSF3"/>
    <property type="match status" value="1"/>
</dbReference>
<dbReference type="AlphaFoldDB" id="A0A0R3T3D6"/>
<evidence type="ECO:0000259" key="8">
    <source>
        <dbReference type="Pfam" id="PF05916"/>
    </source>
</evidence>
<keyword evidence="3 6" id="KW-0235">DNA replication</keyword>
<evidence type="ECO:0000313" key="11">
    <source>
        <dbReference type="WBParaSite" id="HNAJ_0000151201-mRNA-1"/>
    </source>
</evidence>
<dbReference type="InterPro" id="IPR038437">
    <property type="entry name" value="GINS_Psf3_sf"/>
</dbReference>
<evidence type="ECO:0000256" key="3">
    <source>
        <dbReference type="ARBA" id="ARBA00022705"/>
    </source>
</evidence>
<dbReference type="GO" id="GO:1902975">
    <property type="term" value="P:mitotic DNA replication initiation"/>
    <property type="evidence" value="ECO:0007669"/>
    <property type="project" value="TreeGrafter"/>
</dbReference>
<comment type="subcellular location">
    <subcellularLocation>
        <location evidence="1 6">Nucleus</location>
    </subcellularLocation>
</comment>
<dbReference type="InterPro" id="IPR010492">
    <property type="entry name" value="GINS_Psf3"/>
</dbReference>
<evidence type="ECO:0000256" key="4">
    <source>
        <dbReference type="ARBA" id="ARBA00023242"/>
    </source>
</evidence>
<organism evidence="11">
    <name type="scientific">Rodentolepis nana</name>
    <name type="common">Dwarf tapeworm</name>
    <name type="synonym">Hymenolepis nana</name>
    <dbReference type="NCBI Taxonomy" id="102285"/>
    <lineage>
        <taxon>Eukaryota</taxon>
        <taxon>Metazoa</taxon>
        <taxon>Spiralia</taxon>
        <taxon>Lophotrochozoa</taxon>
        <taxon>Platyhelminthes</taxon>
        <taxon>Cestoda</taxon>
        <taxon>Eucestoda</taxon>
        <taxon>Cyclophyllidea</taxon>
        <taxon>Hymenolepididae</taxon>
        <taxon>Rodentolepis</taxon>
    </lineage>
</organism>